<dbReference type="Proteomes" id="UP000233440">
    <property type="component" value="Unassembled WGS sequence"/>
</dbReference>
<gene>
    <name evidence="1" type="ORF">CWO92_23645</name>
</gene>
<dbReference type="RefSeq" id="WP_101356655.1">
    <property type="nucleotide sequence ID" value="NZ_PIQO01000036.1"/>
</dbReference>
<reference evidence="1 2" key="1">
    <citation type="submission" date="2017-11" db="EMBL/GenBank/DDBJ databases">
        <title>Bacillus camelliae sp. nov., isolated from pu'er tea.</title>
        <authorList>
            <person name="Niu L."/>
        </authorList>
    </citation>
    <scope>NUCLEOTIDE SEQUENCE [LARGE SCALE GENOMIC DNA]</scope>
    <source>
        <strain evidence="1 2">7578-1</strain>
    </source>
</reference>
<comment type="caution">
    <text evidence="1">The sequence shown here is derived from an EMBL/GenBank/DDBJ whole genome shotgun (WGS) entry which is preliminary data.</text>
</comment>
<sequence>MRAPILDASQIPVYLELKKQNITDEDIAKDYFFCSYITLYNWKKRNNLQVPHTKRERKLNTSYIPLYWKWRKIGLTDKEIAYKFGVSIGLLIKWKAENNIYVIGKRTKKIKP</sequence>
<evidence type="ECO:0000313" key="2">
    <source>
        <dbReference type="Proteomes" id="UP000233440"/>
    </source>
</evidence>
<evidence type="ECO:0000313" key="1">
    <source>
        <dbReference type="EMBL" id="PKR82580.1"/>
    </source>
</evidence>
<proteinExistence type="predicted"/>
<dbReference type="EMBL" id="PIQO01000036">
    <property type="protein sequence ID" value="PKR82580.1"/>
    <property type="molecule type" value="Genomic_DNA"/>
</dbReference>
<keyword evidence="2" id="KW-1185">Reference proteome</keyword>
<name>A0A2N3LD39_9BACI</name>
<organism evidence="1 2">
    <name type="scientific">Heyndrickxia camelliae</name>
    <dbReference type="NCBI Taxonomy" id="1707093"/>
    <lineage>
        <taxon>Bacteria</taxon>
        <taxon>Bacillati</taxon>
        <taxon>Bacillota</taxon>
        <taxon>Bacilli</taxon>
        <taxon>Bacillales</taxon>
        <taxon>Bacillaceae</taxon>
        <taxon>Heyndrickxia</taxon>
    </lineage>
</organism>
<accession>A0A2N3LD39</accession>
<dbReference type="AlphaFoldDB" id="A0A2N3LD39"/>
<protein>
    <submittedName>
        <fullName evidence="1">Uncharacterized protein</fullName>
    </submittedName>
</protein>